<accession>A0A8I2C458</accession>
<sequence length="409" mass="46223">MSGAARPSLLRRQRSLFEDAEAPLGLDEYQQFTTRTDRNGKPGTEGLGFVLLGLFGEVGGLLSALKKKQRDKDAFVAYHDVVLEELGDTLWYFANAALRAELPLSVIAQRTPAKLDDWDYRGRTGALTFVELQPPNQTFGGATFSGAVEHRLLALAGKVGRLMEDWSSGRIADNRDVLSADLVEIFRALLAASEDAEVSLDEAARRNIVKTLGRWPDDPDWGRLFDADYPVEEQLPRRLTMVFTERTVDGRPYVVQQLNGVNVGSRLTDNRLEPDDYRFHDVFHLAFAAILGWSPTLRALLKLKRKSRPEIDENEDGARAIIVEEGISTWIFGHGVRNNDFRNVESLDYGLLKAVHDLVRGYEVEARPLWQWERAILSGFRIFRELRYHRGGVVTIDLVERSIEFEAPK</sequence>
<dbReference type="SUPFAM" id="SSF101386">
    <property type="entry name" value="all-alpha NTP pyrophosphatases"/>
    <property type="match status" value="1"/>
</dbReference>
<dbReference type="AlphaFoldDB" id="A0A8I2C458"/>
<name>A0A8I2C458_BRAEL</name>
<dbReference type="InterPro" id="IPR011379">
    <property type="entry name" value="MazG-related_GP37"/>
</dbReference>
<dbReference type="CDD" id="cd11541">
    <property type="entry name" value="NTP-PPase_u4"/>
    <property type="match status" value="1"/>
</dbReference>
<organism evidence="2 3">
    <name type="scientific">Bradyrhizobium elkanii</name>
    <dbReference type="NCBI Taxonomy" id="29448"/>
    <lineage>
        <taxon>Bacteria</taxon>
        <taxon>Pseudomonadati</taxon>
        <taxon>Pseudomonadota</taxon>
        <taxon>Alphaproteobacteria</taxon>
        <taxon>Hyphomicrobiales</taxon>
        <taxon>Nitrobacteraceae</taxon>
        <taxon>Bradyrhizobium</taxon>
    </lineage>
</organism>
<dbReference type="RefSeq" id="WP_172646897.1">
    <property type="nucleotide sequence ID" value="NZ_JAFICZ010000001.1"/>
</dbReference>
<gene>
    <name evidence="2" type="ORF">JOH49_004077</name>
</gene>
<evidence type="ECO:0000313" key="3">
    <source>
        <dbReference type="Proteomes" id="UP000673383"/>
    </source>
</evidence>
<proteinExistence type="predicted"/>
<evidence type="ECO:0000313" key="2">
    <source>
        <dbReference type="EMBL" id="MBP1294324.1"/>
    </source>
</evidence>
<dbReference type="Proteomes" id="UP000673383">
    <property type="component" value="Unassembled WGS sequence"/>
</dbReference>
<reference evidence="2" key="1">
    <citation type="submission" date="2021-02" db="EMBL/GenBank/DDBJ databases">
        <title>Genomic Encyclopedia of Type Strains, Phase IV (KMG-V): Genome sequencing to study the core and pangenomes of soil and plant-associated prokaryotes.</title>
        <authorList>
            <person name="Whitman W."/>
        </authorList>
    </citation>
    <scope>NUCLEOTIDE SEQUENCE</scope>
    <source>
        <strain evidence="2">USDA 406</strain>
    </source>
</reference>
<keyword evidence="2" id="KW-0378">Hydrolase</keyword>
<dbReference type="InterPro" id="IPR041407">
    <property type="entry name" value="MazG_C"/>
</dbReference>
<dbReference type="EMBL" id="JAFICZ010000001">
    <property type="protein sequence ID" value="MBP1294324.1"/>
    <property type="molecule type" value="Genomic_DNA"/>
</dbReference>
<protein>
    <submittedName>
        <fullName evidence="2">NTP pyrophosphatase (Non-canonical NTP hydrolase)</fullName>
    </submittedName>
</protein>
<dbReference type="GO" id="GO:0016787">
    <property type="term" value="F:hydrolase activity"/>
    <property type="evidence" value="ECO:0007669"/>
    <property type="project" value="UniProtKB-KW"/>
</dbReference>
<evidence type="ECO:0000259" key="1">
    <source>
        <dbReference type="Pfam" id="PF18722"/>
    </source>
</evidence>
<dbReference type="Pfam" id="PF18722">
    <property type="entry name" value="MazG_C"/>
    <property type="match status" value="1"/>
</dbReference>
<dbReference type="Gene3D" id="1.10.287.1080">
    <property type="entry name" value="MazG-like"/>
    <property type="match status" value="1"/>
</dbReference>
<comment type="caution">
    <text evidence="2">The sequence shown here is derived from an EMBL/GenBank/DDBJ whole genome shotgun (WGS) entry which is preliminary data.</text>
</comment>
<feature type="domain" description="MazG C-terminal" evidence="1">
    <location>
        <begin position="224"/>
        <end position="407"/>
    </location>
</feature>